<organism evidence="2 3">
    <name type="scientific">Myceligenerans xiligouense</name>
    <dbReference type="NCBI Taxonomy" id="253184"/>
    <lineage>
        <taxon>Bacteria</taxon>
        <taxon>Bacillati</taxon>
        <taxon>Actinomycetota</taxon>
        <taxon>Actinomycetes</taxon>
        <taxon>Micrococcales</taxon>
        <taxon>Promicromonosporaceae</taxon>
        <taxon>Myceligenerans</taxon>
    </lineage>
</organism>
<evidence type="ECO:0000256" key="1">
    <source>
        <dbReference type="SAM" id="Phobius"/>
    </source>
</evidence>
<name>A0A3N4YG93_9MICO</name>
<accession>A0A3N4YG93</accession>
<dbReference type="EMBL" id="RKQZ01000001">
    <property type="protein sequence ID" value="RPF19843.1"/>
    <property type="molecule type" value="Genomic_DNA"/>
</dbReference>
<feature type="transmembrane region" description="Helical" evidence="1">
    <location>
        <begin position="54"/>
        <end position="74"/>
    </location>
</feature>
<evidence type="ECO:0000313" key="2">
    <source>
        <dbReference type="EMBL" id="RPF19843.1"/>
    </source>
</evidence>
<dbReference type="Proteomes" id="UP000280501">
    <property type="component" value="Unassembled WGS sequence"/>
</dbReference>
<reference evidence="2 3" key="1">
    <citation type="submission" date="2018-11" db="EMBL/GenBank/DDBJ databases">
        <title>Sequencing the genomes of 1000 actinobacteria strains.</title>
        <authorList>
            <person name="Klenk H.-P."/>
        </authorList>
    </citation>
    <scope>NUCLEOTIDE SEQUENCE [LARGE SCALE GENOMIC DNA]</scope>
    <source>
        <strain evidence="2 3">DSM 15700</strain>
    </source>
</reference>
<proteinExistence type="predicted"/>
<feature type="transmembrane region" description="Helical" evidence="1">
    <location>
        <begin position="24"/>
        <end position="48"/>
    </location>
</feature>
<dbReference type="Pfam" id="PF10745">
    <property type="entry name" value="DUF2530"/>
    <property type="match status" value="1"/>
</dbReference>
<keyword evidence="1" id="KW-1133">Transmembrane helix</keyword>
<dbReference type="InterPro" id="IPR019681">
    <property type="entry name" value="DUF2530"/>
</dbReference>
<keyword evidence="3" id="KW-1185">Reference proteome</keyword>
<dbReference type="RefSeq" id="WP_123813087.1">
    <property type="nucleotide sequence ID" value="NZ_RKQZ01000001.1"/>
</dbReference>
<sequence length="79" mass="8256">MPTIIELLAHPERRRPSPPAPRANLARVLLVGVAVWAVALVVSLVLALADAGTWSAVAVCATGLALGAPGILWARRQKD</sequence>
<comment type="caution">
    <text evidence="2">The sequence shown here is derived from an EMBL/GenBank/DDBJ whole genome shotgun (WGS) entry which is preliminary data.</text>
</comment>
<keyword evidence="1" id="KW-0812">Transmembrane</keyword>
<evidence type="ECO:0000313" key="3">
    <source>
        <dbReference type="Proteomes" id="UP000280501"/>
    </source>
</evidence>
<dbReference type="AlphaFoldDB" id="A0A3N4YG93"/>
<keyword evidence="1" id="KW-0472">Membrane</keyword>
<protein>
    <submittedName>
        <fullName evidence="2">Uncharacterized protein DUF2530</fullName>
    </submittedName>
</protein>
<gene>
    <name evidence="2" type="ORF">EDD34_0409</name>
</gene>